<reference evidence="5" key="1">
    <citation type="journal article" date="2014" name="Genome Announc.">
        <title>Genome sequence of the yeast Cyberlindnera fabianii (Hansenula fabianii).</title>
        <authorList>
            <person name="Freel K.C."/>
            <person name="Sarilar V."/>
            <person name="Neuveglise C."/>
            <person name="Devillers H."/>
            <person name="Friedrich A."/>
            <person name="Schacherer J."/>
        </authorList>
    </citation>
    <scope>NUCLEOTIDE SEQUENCE</scope>
    <source>
        <strain evidence="5">YJS4271</strain>
    </source>
</reference>
<dbReference type="GO" id="GO:0004792">
    <property type="term" value="F:thiosulfate-cyanide sulfurtransferase activity"/>
    <property type="evidence" value="ECO:0007669"/>
    <property type="project" value="InterPro"/>
</dbReference>
<dbReference type="EMBL" id="LK052891">
    <property type="protein sequence ID" value="CDR41060.1"/>
    <property type="molecule type" value="Genomic_DNA"/>
</dbReference>
<proteinExistence type="predicted"/>
<dbReference type="PROSITE" id="PS00683">
    <property type="entry name" value="RHODANESE_2"/>
    <property type="match status" value="1"/>
</dbReference>
<gene>
    <name evidence="5" type="ORF">CYFA0S_06e00804g</name>
</gene>
<accession>A0A061AV64</accession>
<dbReference type="Pfam" id="PF00581">
    <property type="entry name" value="Rhodanese"/>
    <property type="match status" value="1"/>
</dbReference>
<keyword evidence="2" id="KW-0677">Repeat</keyword>
<dbReference type="InterPro" id="IPR036873">
    <property type="entry name" value="Rhodanese-like_dom_sf"/>
</dbReference>
<name>A0A061AV64_CYBFA</name>
<dbReference type="OrthoDB" id="270167at2759"/>
<dbReference type="VEuPathDB" id="FungiDB:BON22_1205"/>
<feature type="domain" description="Rhodanese" evidence="4">
    <location>
        <begin position="104"/>
        <end position="204"/>
    </location>
</feature>
<dbReference type="FunFam" id="3.40.250.10:FF:000001">
    <property type="entry name" value="Sulfurtransferase"/>
    <property type="match status" value="1"/>
</dbReference>
<dbReference type="AlphaFoldDB" id="A0A061AV64"/>
<keyword evidence="1 3" id="KW-0808">Transferase</keyword>
<dbReference type="PANTHER" id="PTHR11364:SF27">
    <property type="entry name" value="SULFURTRANSFERASE"/>
    <property type="match status" value="1"/>
</dbReference>
<dbReference type="SUPFAM" id="SSF52821">
    <property type="entry name" value="Rhodanese/Cell cycle control phosphatase"/>
    <property type="match status" value="2"/>
</dbReference>
<feature type="domain" description="Rhodanese" evidence="4">
    <location>
        <begin position="242"/>
        <end position="358"/>
    </location>
</feature>
<dbReference type="InterPro" id="IPR045078">
    <property type="entry name" value="TST/MPST-like"/>
</dbReference>
<evidence type="ECO:0000256" key="3">
    <source>
        <dbReference type="RuleBase" id="RU000507"/>
    </source>
</evidence>
<dbReference type="SMART" id="SM00450">
    <property type="entry name" value="RHOD"/>
    <property type="match status" value="2"/>
</dbReference>
<dbReference type="InterPro" id="IPR001763">
    <property type="entry name" value="Rhodanese-like_dom"/>
</dbReference>
<dbReference type="PhylomeDB" id="A0A061AV64"/>
<dbReference type="CDD" id="cd01448">
    <property type="entry name" value="TST_Repeat_1"/>
    <property type="match status" value="1"/>
</dbReference>
<evidence type="ECO:0000256" key="1">
    <source>
        <dbReference type="ARBA" id="ARBA00022679"/>
    </source>
</evidence>
<protein>
    <recommendedName>
        <fullName evidence="3">Sulfurtransferase</fullName>
    </recommendedName>
</protein>
<dbReference type="PANTHER" id="PTHR11364">
    <property type="entry name" value="THIOSULFATE SULFERTANSFERASE"/>
    <property type="match status" value="1"/>
</dbReference>
<evidence type="ECO:0000313" key="5">
    <source>
        <dbReference type="EMBL" id="CDR41060.1"/>
    </source>
</evidence>
<sequence>MRCWRIGVVRAVTYIETSLSRSVALTPVFSRPHHQDQLKAHKLIRWLLIHSRVPSPDHKIDNWCTMSKRAIQLLTPLAYRGMVSTARADSRIVAVDGSWYMPNNPRDPVAEFKTERLPNSRFFDVDGIKDPQSSYPHMLPSLSDFNAAVSKLGIQKTDKLVIYDKVGNFSSPRVAWTFQTFGHENVFLLNNYPKYLECAYPLEHSAETAESHNSSQYESTEFDKNAVLSFEQVVDIVSTKSKRDQYTILDARSFGRFTGDDPEPRPGLSSGHAPGAKSLPFSKVLDDNNVFLDQSQMIEILKNAGVEPEKPVIVMCGTGVTACILKAAIDSVGFNKGGVQVYDGSWTEYAQRAGSDLIVKGND</sequence>
<dbReference type="PROSITE" id="PS50206">
    <property type="entry name" value="RHODANESE_3"/>
    <property type="match status" value="2"/>
</dbReference>
<evidence type="ECO:0000256" key="2">
    <source>
        <dbReference type="ARBA" id="ARBA00022737"/>
    </source>
</evidence>
<dbReference type="CDD" id="cd01449">
    <property type="entry name" value="TST_Repeat_2"/>
    <property type="match status" value="1"/>
</dbReference>
<organism evidence="5">
    <name type="scientific">Cyberlindnera fabianii</name>
    <name type="common">Yeast</name>
    <name type="synonym">Hansenula fabianii</name>
    <dbReference type="NCBI Taxonomy" id="36022"/>
    <lineage>
        <taxon>Eukaryota</taxon>
        <taxon>Fungi</taxon>
        <taxon>Dikarya</taxon>
        <taxon>Ascomycota</taxon>
        <taxon>Saccharomycotina</taxon>
        <taxon>Saccharomycetes</taxon>
        <taxon>Phaffomycetales</taxon>
        <taxon>Phaffomycetaceae</taxon>
        <taxon>Cyberlindnera</taxon>
    </lineage>
</organism>
<dbReference type="GO" id="GO:0005739">
    <property type="term" value="C:mitochondrion"/>
    <property type="evidence" value="ECO:0007669"/>
    <property type="project" value="TreeGrafter"/>
</dbReference>
<dbReference type="Gene3D" id="3.40.250.10">
    <property type="entry name" value="Rhodanese-like domain"/>
    <property type="match status" value="2"/>
</dbReference>
<evidence type="ECO:0000259" key="4">
    <source>
        <dbReference type="PROSITE" id="PS50206"/>
    </source>
</evidence>
<dbReference type="InterPro" id="IPR001307">
    <property type="entry name" value="Thiosulphate_STrfase_CS"/>
</dbReference>